<keyword evidence="3" id="KW-1185">Reference proteome</keyword>
<reference evidence="2" key="1">
    <citation type="submission" date="2023-06" db="EMBL/GenBank/DDBJ databases">
        <title>Reference genome for the Northern bat (Eptesicus nilssonii), a most northern bat species.</title>
        <authorList>
            <person name="Laine V.N."/>
            <person name="Pulliainen A.T."/>
            <person name="Lilley T.M."/>
        </authorList>
    </citation>
    <scope>NUCLEOTIDE SEQUENCE</scope>
    <source>
        <strain evidence="2">BLF_Eptnil</strain>
        <tissue evidence="2">Kidney</tissue>
    </source>
</reference>
<evidence type="ECO:0000259" key="1">
    <source>
        <dbReference type="Pfam" id="PF16122"/>
    </source>
</evidence>
<accession>A0AA40I485</accession>
<feature type="domain" description="Small ribosomal subunit protein uS2 C-terminal" evidence="1">
    <location>
        <begin position="33"/>
        <end position="86"/>
    </location>
</feature>
<organism evidence="2 3">
    <name type="scientific">Cnephaeus nilssonii</name>
    <name type="common">Northern bat</name>
    <name type="synonym">Eptesicus nilssonii</name>
    <dbReference type="NCBI Taxonomy" id="3371016"/>
    <lineage>
        <taxon>Eukaryota</taxon>
        <taxon>Metazoa</taxon>
        <taxon>Chordata</taxon>
        <taxon>Craniata</taxon>
        <taxon>Vertebrata</taxon>
        <taxon>Euteleostomi</taxon>
        <taxon>Mammalia</taxon>
        <taxon>Eutheria</taxon>
        <taxon>Laurasiatheria</taxon>
        <taxon>Chiroptera</taxon>
        <taxon>Yangochiroptera</taxon>
        <taxon>Vespertilionidae</taxon>
        <taxon>Cnephaeus</taxon>
    </lineage>
</organism>
<proteinExistence type="predicted"/>
<dbReference type="Pfam" id="PF16122">
    <property type="entry name" value="40S_SA_C"/>
    <property type="match status" value="1"/>
</dbReference>
<gene>
    <name evidence="2" type="ORF">QTO34_016973</name>
</gene>
<dbReference type="AlphaFoldDB" id="A0AA40I485"/>
<dbReference type="Gene3D" id="3.40.50.10490">
    <property type="entry name" value="Glucose-6-phosphate isomerase like protein, domain 1"/>
    <property type="match status" value="1"/>
</dbReference>
<evidence type="ECO:0000313" key="2">
    <source>
        <dbReference type="EMBL" id="KAK1342215.1"/>
    </source>
</evidence>
<name>A0AA40I485_CNENI</name>
<dbReference type="InterPro" id="IPR032281">
    <property type="entry name" value="Ribosomal_uS2_C"/>
</dbReference>
<evidence type="ECO:0000313" key="3">
    <source>
        <dbReference type="Proteomes" id="UP001177744"/>
    </source>
</evidence>
<dbReference type="EMBL" id="JAULJE010000006">
    <property type="protein sequence ID" value="KAK1342215.1"/>
    <property type="molecule type" value="Genomic_DNA"/>
</dbReference>
<comment type="caution">
    <text evidence="2">The sequence shown here is derived from an EMBL/GenBank/DDBJ whole genome shotgun (WGS) entry which is preliminary data.</text>
</comment>
<sequence>MLIGKFCTDLACKHPWQVMACKHPWQVMPDLCFYRNPEEIEKKERGPAKKAFAAEAWRHSLPPTTDRPAGPTAQAAEWMGMTTDAPYTVFRKLLNRQRK</sequence>
<dbReference type="Proteomes" id="UP001177744">
    <property type="component" value="Unassembled WGS sequence"/>
</dbReference>
<protein>
    <recommendedName>
        <fullName evidence="1">Small ribosomal subunit protein uS2 C-terminal domain-containing protein</fullName>
    </recommendedName>
</protein>